<evidence type="ECO:0000313" key="4">
    <source>
        <dbReference type="EMBL" id="RIX49351.1"/>
    </source>
</evidence>
<dbReference type="InterPro" id="IPR025370">
    <property type="entry name" value="SgrR_HTH_N"/>
</dbReference>
<comment type="caution">
    <text evidence="4">The sequence shown here is derived from an EMBL/GenBank/DDBJ whole genome shotgun (WGS) entry which is preliminary data.</text>
</comment>
<evidence type="ECO:0000256" key="1">
    <source>
        <dbReference type="ARBA" id="ARBA00023125"/>
    </source>
</evidence>
<dbReference type="Gene3D" id="3.40.190.10">
    <property type="entry name" value="Periplasmic binding protein-like II"/>
    <property type="match status" value="1"/>
</dbReference>
<name>A0A3A1UWT3_9BACL</name>
<feature type="domain" description="Transcriptional regulator SgrR N-terminal HTH" evidence="3">
    <location>
        <begin position="6"/>
        <end position="101"/>
    </location>
</feature>
<dbReference type="Proteomes" id="UP000266482">
    <property type="component" value="Unassembled WGS sequence"/>
</dbReference>
<evidence type="ECO:0000313" key="5">
    <source>
        <dbReference type="Proteomes" id="UP000266482"/>
    </source>
</evidence>
<dbReference type="PANTHER" id="PTHR30290:SF72">
    <property type="entry name" value="HTH-TYPE TRANSCRIPTIONAL REGULATOR SGRR"/>
    <property type="match status" value="1"/>
</dbReference>
<dbReference type="GO" id="GO:0015833">
    <property type="term" value="P:peptide transport"/>
    <property type="evidence" value="ECO:0007669"/>
    <property type="project" value="TreeGrafter"/>
</dbReference>
<reference evidence="4 5" key="1">
    <citation type="submission" date="2018-09" db="EMBL/GenBank/DDBJ databases">
        <title>Paenibacillus aracenensis nov. sp. isolated from a cave in southern Spain.</title>
        <authorList>
            <person name="Jurado V."/>
            <person name="Gutierrez-Patricio S."/>
            <person name="Gonzalez-Pimentel J.L."/>
            <person name="Miller A.Z."/>
            <person name="Laiz L."/>
            <person name="Saiz-Jimenez C."/>
        </authorList>
    </citation>
    <scope>NUCLEOTIDE SEQUENCE [LARGE SCALE GENOMIC DNA]</scope>
    <source>
        <strain evidence="4 5">DSM 22867</strain>
    </source>
</reference>
<evidence type="ECO:0000259" key="2">
    <source>
        <dbReference type="Pfam" id="PF00496"/>
    </source>
</evidence>
<proteinExistence type="predicted"/>
<dbReference type="SUPFAM" id="SSF53850">
    <property type="entry name" value="Periplasmic binding protein-like II"/>
    <property type="match status" value="1"/>
</dbReference>
<accession>A0A3A1UWT3</accession>
<dbReference type="GO" id="GO:1904680">
    <property type="term" value="F:peptide transmembrane transporter activity"/>
    <property type="evidence" value="ECO:0007669"/>
    <property type="project" value="TreeGrafter"/>
</dbReference>
<dbReference type="GO" id="GO:0003677">
    <property type="term" value="F:DNA binding"/>
    <property type="evidence" value="ECO:0007669"/>
    <property type="project" value="UniProtKB-KW"/>
</dbReference>
<gene>
    <name evidence="4" type="ORF">D3P08_22620</name>
</gene>
<sequence>MKIRRHFFMLREAYPHAEDGVPFEVTTAELAEKLDCTHRNMVLLLKRMAAEGWISWSARRGRGNRSLLAFEQPAEKLLLEEAEELALRGDLQSAFELLQRKGLGGASLTRFQQWLTGQFGFRSTVEGQRRTDTLRFPLPGSIDSLDPARIHYSGESHLVNQLFDGLVRIDPKGGSILPHLAHAWETNEERTEWTFYLRKGVLFHHGREMTSTDVRYTLTRLRRLAPNGLYNWVYNGIEEMDTPDDTTIRIRLQQRNEVFLSFLSTNRASIVPEDICEAEGEAFGQEQGTVIGTGPYRLASRGHGIWILEVFPAYFRERAFLDRVEVWTMPHSSDAGKEEDLEELRQFQVMHNVRIEGMTGGQWQQVRQSGTTCKFMTVNELKDGPLANPAIRSVLNRAIHRGELLRLLSGDVIEPAASFWLPDKSGKINNAGWEHDNAGKLRKELAEAGYQGEPLKLITIPQYENDAAIIRGLLDLSGITLEVQLLAAEQFKGAERMSADLLLFAVMLDEHRELRLIDLYKSMMQHMDRQTSVKVEDTLRRILAEQDSAERIKLFIQIEGILAGRHSLLFLYRKHLKTAFHPSVQGISLESLGWVRFRDLWFR</sequence>
<keyword evidence="5" id="KW-1185">Reference proteome</keyword>
<dbReference type="InterPro" id="IPR039424">
    <property type="entry name" value="SBP_5"/>
</dbReference>
<dbReference type="InterPro" id="IPR000914">
    <property type="entry name" value="SBP_5_dom"/>
</dbReference>
<feature type="domain" description="Solute-binding protein family 5" evidence="2">
    <location>
        <begin position="177"/>
        <end position="468"/>
    </location>
</feature>
<dbReference type="EMBL" id="QXQA01000018">
    <property type="protein sequence ID" value="RIX49351.1"/>
    <property type="molecule type" value="Genomic_DNA"/>
</dbReference>
<dbReference type="RefSeq" id="WP_119602393.1">
    <property type="nucleotide sequence ID" value="NZ_QXQA01000018.1"/>
</dbReference>
<dbReference type="PANTHER" id="PTHR30290">
    <property type="entry name" value="PERIPLASMIC BINDING COMPONENT OF ABC TRANSPORTER"/>
    <property type="match status" value="1"/>
</dbReference>
<dbReference type="Pfam" id="PF00496">
    <property type="entry name" value="SBP_bac_5"/>
    <property type="match status" value="1"/>
</dbReference>
<organism evidence="4 5">
    <name type="scientific">Paenibacillus nanensis</name>
    <dbReference type="NCBI Taxonomy" id="393251"/>
    <lineage>
        <taxon>Bacteria</taxon>
        <taxon>Bacillati</taxon>
        <taxon>Bacillota</taxon>
        <taxon>Bacilli</taxon>
        <taxon>Bacillales</taxon>
        <taxon>Paenibacillaceae</taxon>
        <taxon>Paenibacillus</taxon>
    </lineage>
</organism>
<dbReference type="Pfam" id="PF12793">
    <property type="entry name" value="SgrR_N"/>
    <property type="match status" value="1"/>
</dbReference>
<evidence type="ECO:0000259" key="3">
    <source>
        <dbReference type="Pfam" id="PF12793"/>
    </source>
</evidence>
<dbReference type="OrthoDB" id="5894719at2"/>
<dbReference type="Gene3D" id="3.10.105.10">
    <property type="entry name" value="Dipeptide-binding Protein, Domain 3"/>
    <property type="match status" value="1"/>
</dbReference>
<keyword evidence="1" id="KW-0238">DNA-binding</keyword>
<dbReference type="AlphaFoldDB" id="A0A3A1UWT3"/>
<protein>
    <submittedName>
        <fullName evidence="4">ABC transporter substrate-binding protein</fullName>
    </submittedName>
</protein>